<accession>A0A9P5NQD9</accession>
<keyword evidence="4" id="KW-1185">Reference proteome</keyword>
<dbReference type="EMBL" id="JADNYJ010000043">
    <property type="protein sequence ID" value="KAF8901205.1"/>
    <property type="molecule type" value="Genomic_DNA"/>
</dbReference>
<evidence type="ECO:0000256" key="2">
    <source>
        <dbReference type="SAM" id="MobiDB-lite"/>
    </source>
</evidence>
<feature type="coiled-coil region" evidence="1">
    <location>
        <begin position="379"/>
        <end position="406"/>
    </location>
</feature>
<feature type="compositionally biased region" description="Low complexity" evidence="2">
    <location>
        <begin position="43"/>
        <end position="60"/>
    </location>
</feature>
<organism evidence="3 4">
    <name type="scientific">Gymnopilus junonius</name>
    <name type="common">Spectacular rustgill mushroom</name>
    <name type="synonym">Gymnopilus spectabilis subsp. junonius</name>
    <dbReference type="NCBI Taxonomy" id="109634"/>
    <lineage>
        <taxon>Eukaryota</taxon>
        <taxon>Fungi</taxon>
        <taxon>Dikarya</taxon>
        <taxon>Basidiomycota</taxon>
        <taxon>Agaricomycotina</taxon>
        <taxon>Agaricomycetes</taxon>
        <taxon>Agaricomycetidae</taxon>
        <taxon>Agaricales</taxon>
        <taxon>Agaricineae</taxon>
        <taxon>Hymenogastraceae</taxon>
        <taxon>Gymnopilus</taxon>
    </lineage>
</organism>
<dbReference type="OrthoDB" id="3256901at2759"/>
<evidence type="ECO:0000313" key="3">
    <source>
        <dbReference type="EMBL" id="KAF8901205.1"/>
    </source>
</evidence>
<dbReference type="Proteomes" id="UP000724874">
    <property type="component" value="Unassembled WGS sequence"/>
</dbReference>
<feature type="compositionally biased region" description="Polar residues" evidence="2">
    <location>
        <begin position="12"/>
        <end position="22"/>
    </location>
</feature>
<keyword evidence="1" id="KW-0175">Coiled coil</keyword>
<name>A0A9P5NQD9_GYMJU</name>
<dbReference type="AlphaFoldDB" id="A0A9P5NQD9"/>
<reference evidence="3" key="1">
    <citation type="submission" date="2020-11" db="EMBL/GenBank/DDBJ databases">
        <authorList>
            <consortium name="DOE Joint Genome Institute"/>
            <person name="Ahrendt S."/>
            <person name="Riley R."/>
            <person name="Andreopoulos W."/>
            <person name="LaButti K."/>
            <person name="Pangilinan J."/>
            <person name="Ruiz-duenas F.J."/>
            <person name="Barrasa J.M."/>
            <person name="Sanchez-Garcia M."/>
            <person name="Camarero S."/>
            <person name="Miyauchi S."/>
            <person name="Serrano A."/>
            <person name="Linde D."/>
            <person name="Babiker R."/>
            <person name="Drula E."/>
            <person name="Ayuso-Fernandez I."/>
            <person name="Pacheco R."/>
            <person name="Padilla G."/>
            <person name="Ferreira P."/>
            <person name="Barriuso J."/>
            <person name="Kellner H."/>
            <person name="Castanera R."/>
            <person name="Alfaro M."/>
            <person name="Ramirez L."/>
            <person name="Pisabarro A.G."/>
            <person name="Kuo A."/>
            <person name="Tritt A."/>
            <person name="Lipzen A."/>
            <person name="He G."/>
            <person name="Yan M."/>
            <person name="Ng V."/>
            <person name="Cullen D."/>
            <person name="Martin F."/>
            <person name="Rosso M.-N."/>
            <person name="Henrissat B."/>
            <person name="Hibbett D."/>
            <person name="Martinez A.T."/>
            <person name="Grigoriev I.V."/>
        </authorList>
    </citation>
    <scope>NUCLEOTIDE SEQUENCE</scope>
    <source>
        <strain evidence="3">AH 44721</strain>
    </source>
</reference>
<sequence>MDKDLGSRLKSRGQSRPATIGTTFRDRNVHNSGSSSKLASKIPSGTSSSSSSRRTQPSSGLGKSSKTADIPNPNADPEEVKRIYDHFHLLGMPREITLDVFDRLFNSGPGKQGEKLKDTLRLLSERLVGRQEAARARSVIARAREEHAALKASRPPSKLKAPSVVTVPRHNASDADLGALLEDPMKVALARRETAYHGLASAKKEYEGVRHEMQTLDAKKRQLEKKSENKRRILLLMSVLEKRETARLRRLGAQGMGKLIRDLRQQADIAMKNFLEAVSNSGPFEVQEISRRAALQRRKAEVFRYKYSTEALANLHAHHIRCSRSDKGSASPNAEDVGKRLGDVLSRLWPSDDPRGMEKMKAKLIEVARQTAEKRTIYRENAAKRANEIQQRIEDKERRVQENINRAVALGWLCEEYIDVISTFRSETAQALSVMLEGERKRVHGYVDVLLARILSQSQSTPATMPGFEEKVGEIMGSSKVSVWKDVRALAERVAESEDMVRKIKPVEAREEDKWEFEKVLNVSAERNRKLLERKAKKADYGFDVAKDIRALLDGCRKLKSSKFTASE</sequence>
<evidence type="ECO:0000313" key="4">
    <source>
        <dbReference type="Proteomes" id="UP000724874"/>
    </source>
</evidence>
<feature type="coiled-coil region" evidence="1">
    <location>
        <begin position="199"/>
        <end position="233"/>
    </location>
</feature>
<gene>
    <name evidence="3" type="ORF">CPB84DRAFT_986317</name>
</gene>
<comment type="caution">
    <text evidence="3">The sequence shown here is derived from an EMBL/GenBank/DDBJ whole genome shotgun (WGS) entry which is preliminary data.</text>
</comment>
<protein>
    <submittedName>
        <fullName evidence="3">Uncharacterized protein</fullName>
    </submittedName>
</protein>
<evidence type="ECO:0000256" key="1">
    <source>
        <dbReference type="SAM" id="Coils"/>
    </source>
</evidence>
<proteinExistence type="predicted"/>
<feature type="region of interest" description="Disordered" evidence="2">
    <location>
        <begin position="1"/>
        <end position="77"/>
    </location>
</feature>